<reference evidence="2 3" key="1">
    <citation type="journal article" date="2015" name="Nature">
        <title>rRNA introns, odd ribosomes, and small enigmatic genomes across a large radiation of phyla.</title>
        <authorList>
            <person name="Brown C.T."/>
            <person name="Hug L.A."/>
            <person name="Thomas B.C."/>
            <person name="Sharon I."/>
            <person name="Castelle C.J."/>
            <person name="Singh A."/>
            <person name="Wilkins M.J."/>
            <person name="Williams K.H."/>
            <person name="Banfield J.F."/>
        </authorList>
    </citation>
    <scope>NUCLEOTIDE SEQUENCE [LARGE SCALE GENOMIC DNA]</scope>
</reference>
<feature type="compositionally biased region" description="Low complexity" evidence="1">
    <location>
        <begin position="29"/>
        <end position="40"/>
    </location>
</feature>
<protein>
    <submittedName>
        <fullName evidence="2">Uncharacterized protein</fullName>
    </submittedName>
</protein>
<sequence>MPTRGQKGKVSKKTTVPNPRVLLAETQSGAAGAPADAQPDPAHHDLVAVPVETRDTQAAVAALHDRTPQEDRDALGLDGEPVLQVEARRESVVLLQVRVDGVALHRPTLLLVVEPLLNPCLQVVFSGTRALQLGVLQLLEPVGVGRLDGPVHADEEVKHGFGWGLGLRLWNEGQLVSQELGGSLKPSQFVEDGFHRPEVQRGVFHRRVHCVLLRPLVGIVSPPIKRRAV</sequence>
<name>A0A0G0SYQ7_9BACT</name>
<comment type="caution">
    <text evidence="2">The sequence shown here is derived from an EMBL/GenBank/DDBJ whole genome shotgun (WGS) entry which is preliminary data.</text>
</comment>
<proteinExistence type="predicted"/>
<evidence type="ECO:0000313" key="3">
    <source>
        <dbReference type="Proteomes" id="UP000034452"/>
    </source>
</evidence>
<dbReference type="Proteomes" id="UP000034452">
    <property type="component" value="Unassembled WGS sequence"/>
</dbReference>
<accession>A0A0G0SYQ7</accession>
<dbReference type="AlphaFoldDB" id="A0A0G0SYQ7"/>
<feature type="compositionally biased region" description="Basic residues" evidence="1">
    <location>
        <begin position="1"/>
        <end position="12"/>
    </location>
</feature>
<organism evidence="2 3">
    <name type="scientific">Candidatus Nomurabacteria bacterium GW2011_GWB1_40_7</name>
    <dbReference type="NCBI Taxonomy" id="1618744"/>
    <lineage>
        <taxon>Bacteria</taxon>
        <taxon>Candidatus Nomuraibacteriota</taxon>
    </lineage>
</organism>
<dbReference type="EMBL" id="LBZL01000019">
    <property type="protein sequence ID" value="KKR69899.1"/>
    <property type="molecule type" value="Genomic_DNA"/>
</dbReference>
<gene>
    <name evidence="2" type="ORF">UU13_C0019G0001</name>
</gene>
<evidence type="ECO:0000313" key="2">
    <source>
        <dbReference type="EMBL" id="KKR69899.1"/>
    </source>
</evidence>
<feature type="region of interest" description="Disordered" evidence="1">
    <location>
        <begin position="1"/>
        <end position="42"/>
    </location>
</feature>
<evidence type="ECO:0000256" key="1">
    <source>
        <dbReference type="SAM" id="MobiDB-lite"/>
    </source>
</evidence>